<dbReference type="EMBL" id="WIXP02000001">
    <property type="protein sequence ID" value="KAF6216894.1"/>
    <property type="molecule type" value="Genomic_DNA"/>
</dbReference>
<dbReference type="OrthoDB" id="443524at2759"/>
<reference evidence="1" key="1">
    <citation type="journal article" date="2021" name="Mol. Ecol. Resour.">
        <title>Apolygus lucorum genome provides insights into omnivorousness and mesophyll feeding.</title>
        <authorList>
            <person name="Liu Y."/>
            <person name="Liu H."/>
            <person name="Wang H."/>
            <person name="Huang T."/>
            <person name="Liu B."/>
            <person name="Yang B."/>
            <person name="Yin L."/>
            <person name="Li B."/>
            <person name="Zhang Y."/>
            <person name="Zhang S."/>
            <person name="Jiang F."/>
            <person name="Zhang X."/>
            <person name="Ren Y."/>
            <person name="Wang B."/>
            <person name="Wang S."/>
            <person name="Lu Y."/>
            <person name="Wu K."/>
            <person name="Fan W."/>
            <person name="Wang G."/>
        </authorList>
    </citation>
    <scope>NUCLEOTIDE SEQUENCE</scope>
    <source>
        <strain evidence="1">12Hb</strain>
    </source>
</reference>
<comment type="caution">
    <text evidence="1">The sequence shown here is derived from an EMBL/GenBank/DDBJ whole genome shotgun (WGS) entry which is preliminary data.</text>
</comment>
<gene>
    <name evidence="1" type="ORF">GE061_001244</name>
</gene>
<organism evidence="1 2">
    <name type="scientific">Apolygus lucorum</name>
    <name type="common">Small green plant bug</name>
    <name type="synonym">Lygocoris lucorum</name>
    <dbReference type="NCBI Taxonomy" id="248454"/>
    <lineage>
        <taxon>Eukaryota</taxon>
        <taxon>Metazoa</taxon>
        <taxon>Ecdysozoa</taxon>
        <taxon>Arthropoda</taxon>
        <taxon>Hexapoda</taxon>
        <taxon>Insecta</taxon>
        <taxon>Pterygota</taxon>
        <taxon>Neoptera</taxon>
        <taxon>Paraneoptera</taxon>
        <taxon>Hemiptera</taxon>
        <taxon>Heteroptera</taxon>
        <taxon>Panheteroptera</taxon>
        <taxon>Cimicomorpha</taxon>
        <taxon>Miridae</taxon>
        <taxon>Mirini</taxon>
        <taxon>Apolygus</taxon>
    </lineage>
</organism>
<keyword evidence="2" id="KW-1185">Reference proteome</keyword>
<evidence type="ECO:0000313" key="1">
    <source>
        <dbReference type="EMBL" id="KAF6216894.1"/>
    </source>
</evidence>
<evidence type="ECO:0008006" key="3">
    <source>
        <dbReference type="Google" id="ProtNLM"/>
    </source>
</evidence>
<accession>A0A8S9Y7R1</accession>
<proteinExistence type="predicted"/>
<name>A0A8S9Y7R1_APOLU</name>
<dbReference type="AlphaFoldDB" id="A0A8S9Y7R1"/>
<sequence>MLVLSLLVYRRVLIFQTFKIQTSQFQNVDVLRVCPELKDEITWSLIAMNHMYRALRSSQQLDVSTASLLRMSLLCIQRNYSFSKEIMDPPLSQGQDILLQNMRSATNVTDVLYAIKLHHAIMNNKHLVQALRSIFALQKCYSSKMSNGEVVSSSGFRVLCETLKSNVRSLETGEVLDALKTLSYLGVSSDSTLIQILLHTLTKEINNMSLQQLSFFDFLLKEFTSSPIVEALRIALPHVVENNVKTKANKDNLTQLCDLLHYASKRELSTSTINFLVDSIMKKGRNLDLKCSKSIIRSLCDMKAPHGSHGPLLHCAIGVLMDNIHLCSFNELDSLLSKLATAYSPRNSYFYHEVLMETASRFIMGAGCTFEEAVWHLRKLHKLGHVSREFLDYVFQKVEREPALLENCDSTILFTLVGALAHADYRPAAWTTLKLVVVRSTIPHMKNFDLPWVRFARDLCTLQSWPMHLFCRLFGDNYLNMLDAKDNPCLSHLQLLSLYSCVTSLCENYNGRCLPQKFMDKVAVLNFKPAREYPMKAYISNVLGNEDGVITGVMTRQGHFIGDYYYC</sequence>
<evidence type="ECO:0000313" key="2">
    <source>
        <dbReference type="Proteomes" id="UP000466442"/>
    </source>
</evidence>
<dbReference type="Proteomes" id="UP000466442">
    <property type="component" value="Linkage Group LG1"/>
</dbReference>
<protein>
    <recommendedName>
        <fullName evidence="3">FAST kinase leucine-rich domain-containing protein</fullName>
    </recommendedName>
</protein>